<evidence type="ECO:0000313" key="1">
    <source>
        <dbReference type="EMBL" id="ACN36152.1"/>
    </source>
</evidence>
<dbReference type="AlphaFoldDB" id="C0PLT6"/>
<protein>
    <submittedName>
        <fullName evidence="1">Uncharacterized protein</fullName>
    </submittedName>
</protein>
<dbReference type="EMBL" id="BT069255">
    <property type="protein sequence ID" value="ACN36152.1"/>
    <property type="molecule type" value="mRNA"/>
</dbReference>
<proteinExistence type="evidence at transcript level"/>
<sequence length="123" mass="13412">MLFSMIEDGTQNAAMTCTVFSVIEIVGRKIKLISLPASLFLGANNKHASINCTCRADTQTDLSYFVRSILRALEPSCSACLGNSPANEEIDLSLDGSTPHAYPPSPIPSQLIQEPKCLYQHWP</sequence>
<organism evidence="1">
    <name type="scientific">Zea mays</name>
    <name type="common">Maize</name>
    <dbReference type="NCBI Taxonomy" id="4577"/>
    <lineage>
        <taxon>Eukaryota</taxon>
        <taxon>Viridiplantae</taxon>
        <taxon>Streptophyta</taxon>
        <taxon>Embryophyta</taxon>
        <taxon>Tracheophyta</taxon>
        <taxon>Spermatophyta</taxon>
        <taxon>Magnoliopsida</taxon>
        <taxon>Liliopsida</taxon>
        <taxon>Poales</taxon>
        <taxon>Poaceae</taxon>
        <taxon>PACMAD clade</taxon>
        <taxon>Panicoideae</taxon>
        <taxon>Andropogonodae</taxon>
        <taxon>Andropogoneae</taxon>
        <taxon>Tripsacinae</taxon>
        <taxon>Zea</taxon>
    </lineage>
</organism>
<dbReference type="HOGENOM" id="CLU_2018571_0_0_1"/>
<accession>C0PLT6</accession>
<reference evidence="1" key="1">
    <citation type="journal article" date="2009" name="PLoS Genet.">
        <title>Sequencing, mapping, and analysis of 27,455 maize full-length cDNAs.</title>
        <authorList>
            <person name="Soderlund C."/>
            <person name="Descour A."/>
            <person name="Kudrna D."/>
            <person name="Bomhoff M."/>
            <person name="Boyd L."/>
            <person name="Currie J."/>
            <person name="Angelova A."/>
            <person name="Collura K."/>
            <person name="Wissotski M."/>
            <person name="Ashley E."/>
            <person name="Morrow D."/>
            <person name="Fernandes J."/>
            <person name="Walbot V."/>
            <person name="Yu Y."/>
        </authorList>
    </citation>
    <scope>NUCLEOTIDE SEQUENCE</scope>
    <source>
        <strain evidence="1">B73</strain>
    </source>
</reference>
<name>C0PLT6_MAIZE</name>
<reference evidence="1" key="2">
    <citation type="submission" date="2012-06" db="EMBL/GenBank/DDBJ databases">
        <authorList>
            <person name="Yu Y."/>
            <person name="Currie J."/>
            <person name="Lomeli R."/>
            <person name="Angelova A."/>
            <person name="Collura K."/>
            <person name="Wissotski M."/>
            <person name="Campos D."/>
            <person name="Kudrna D."/>
            <person name="Golser W."/>
            <person name="Ashely E."/>
            <person name="Descour A."/>
            <person name="Fernandes J."/>
            <person name="Soderlund C."/>
            <person name="Walbot V."/>
        </authorList>
    </citation>
    <scope>NUCLEOTIDE SEQUENCE</scope>
    <source>
        <strain evidence="1">B73</strain>
    </source>
</reference>